<feature type="transmembrane region" description="Helical" evidence="1">
    <location>
        <begin position="30"/>
        <end position="46"/>
    </location>
</feature>
<gene>
    <name evidence="2" type="ORF">RMCT_3735</name>
</gene>
<feature type="transmembrane region" description="Helical" evidence="1">
    <location>
        <begin position="104"/>
        <end position="122"/>
    </location>
</feature>
<dbReference type="Proteomes" id="UP000069654">
    <property type="component" value="Unassembled WGS sequence"/>
</dbReference>
<keyword evidence="1" id="KW-0812">Transmembrane</keyword>
<feature type="transmembrane region" description="Helical" evidence="1">
    <location>
        <begin position="78"/>
        <end position="97"/>
    </location>
</feature>
<protein>
    <submittedName>
        <fullName evidence="2">Uncharacterized protein</fullName>
    </submittedName>
</protein>
<dbReference type="STRING" id="1797.RMCT_3735"/>
<dbReference type="EMBL" id="BCTB01000048">
    <property type="protein sequence ID" value="GAT16766.1"/>
    <property type="molecule type" value="Genomic_DNA"/>
</dbReference>
<reference evidence="3" key="2">
    <citation type="submission" date="2016-02" db="EMBL/GenBank/DDBJ databases">
        <title>Draft genome sequence of five rapidly growing Mycobacterium species.</title>
        <authorList>
            <person name="Katahira K."/>
            <person name="Gotou Y."/>
            <person name="Iida K."/>
            <person name="Ogura Y."/>
            <person name="Hayashi T."/>
        </authorList>
    </citation>
    <scope>NUCLEOTIDE SEQUENCE [LARGE SCALE GENOMIC DNA]</scope>
    <source>
        <strain evidence="3">JCM6362</strain>
    </source>
</reference>
<keyword evidence="1" id="KW-0472">Membrane</keyword>
<sequence length="154" mass="15532">MGASAPIRLGGLCALLSAAALLGDRPLLQLLSGLVFLGVLVAVLRATEGLGAAAHIAFAGGLVHFAVAATGLDTDRAAQAAQIGAALLIFATSVVVWRTNVFPRWSALGAVLGILPLAHGWAPTAAAWSTLGWLVFIGVLMLAAPPVVRVRPAG</sequence>
<evidence type="ECO:0000313" key="2">
    <source>
        <dbReference type="EMBL" id="GAT16766.1"/>
    </source>
</evidence>
<dbReference type="AlphaFoldDB" id="A0A124E8T7"/>
<feature type="transmembrane region" description="Helical" evidence="1">
    <location>
        <begin position="53"/>
        <end position="72"/>
    </location>
</feature>
<dbReference type="RefSeq" id="WP_003924322.1">
    <property type="nucleotide sequence ID" value="NZ_BCTB01000048.1"/>
</dbReference>
<keyword evidence="1" id="KW-1133">Transmembrane helix</keyword>
<reference evidence="2 3" key="1">
    <citation type="journal article" date="2016" name="Genome Announc.">
        <title>Draft Genome Sequences of Five Rapidly Growing Mycobacterium Species, M. thermoresistibile, M. fortuitum subsp. acetamidolyticum, M. canariasense, M. brisbanense, and M. novocastrense.</title>
        <authorList>
            <person name="Katahira K."/>
            <person name="Ogura Y."/>
            <person name="Gotoh Y."/>
            <person name="Hayashi T."/>
        </authorList>
    </citation>
    <scope>NUCLEOTIDE SEQUENCE [LARGE SCALE GENOMIC DNA]</scope>
    <source>
        <strain evidence="2 3">JCM6362</strain>
    </source>
</reference>
<name>A0A124E8T7_MYCTH</name>
<accession>A0A124E8T7</accession>
<feature type="transmembrane region" description="Helical" evidence="1">
    <location>
        <begin position="128"/>
        <end position="148"/>
    </location>
</feature>
<organism evidence="2 3">
    <name type="scientific">Mycolicibacterium thermoresistibile</name>
    <name type="common">Mycobacterium thermoresistibile</name>
    <dbReference type="NCBI Taxonomy" id="1797"/>
    <lineage>
        <taxon>Bacteria</taxon>
        <taxon>Bacillati</taxon>
        <taxon>Actinomycetota</taxon>
        <taxon>Actinomycetes</taxon>
        <taxon>Mycobacteriales</taxon>
        <taxon>Mycobacteriaceae</taxon>
        <taxon>Mycolicibacterium</taxon>
    </lineage>
</organism>
<evidence type="ECO:0000313" key="3">
    <source>
        <dbReference type="Proteomes" id="UP000069654"/>
    </source>
</evidence>
<proteinExistence type="predicted"/>
<comment type="caution">
    <text evidence="2">The sequence shown here is derived from an EMBL/GenBank/DDBJ whole genome shotgun (WGS) entry which is preliminary data.</text>
</comment>
<evidence type="ECO:0000256" key="1">
    <source>
        <dbReference type="SAM" id="Phobius"/>
    </source>
</evidence>